<dbReference type="CDD" id="cd00377">
    <property type="entry name" value="ICL_PEPM"/>
    <property type="match status" value="1"/>
</dbReference>
<dbReference type="InterPro" id="IPR039556">
    <property type="entry name" value="ICL/PEPM"/>
</dbReference>
<gene>
    <name evidence="1" type="ORF">GCM10017566_10260</name>
</gene>
<evidence type="ECO:0000313" key="2">
    <source>
        <dbReference type="Proteomes" id="UP000658656"/>
    </source>
</evidence>
<dbReference type="Gene3D" id="3.20.20.60">
    <property type="entry name" value="Phosphoenolpyruvate-binding domains"/>
    <property type="match status" value="1"/>
</dbReference>
<dbReference type="AlphaFoldDB" id="A0A8H9MAS8"/>
<protein>
    <recommendedName>
        <fullName evidence="3">Isocitrate lyase/phosphoenolpyruvate mutase family protein</fullName>
    </recommendedName>
</protein>
<accession>A0A8H9MAS8</accession>
<reference evidence="1" key="2">
    <citation type="submission" date="2020-09" db="EMBL/GenBank/DDBJ databases">
        <authorList>
            <person name="Sun Q."/>
            <person name="Zhou Y."/>
        </authorList>
    </citation>
    <scope>NUCLEOTIDE SEQUENCE</scope>
    <source>
        <strain evidence="1">CGMCC 4.7679</strain>
    </source>
</reference>
<dbReference type="InterPro" id="IPR015813">
    <property type="entry name" value="Pyrv/PenolPyrv_kinase-like_dom"/>
</dbReference>
<name>A0A8H9MAS8_9PSEU</name>
<keyword evidence="2" id="KW-1185">Reference proteome</keyword>
<dbReference type="Proteomes" id="UP000658656">
    <property type="component" value="Unassembled WGS sequence"/>
</dbReference>
<sequence>MTGMSSAEFAALHRGPRPLLLPNAWDHASAAALVAAGFRAVGTTSLGVAAAAGLPDGTGATRAETLTLARRLSGLECLLTVDIEAGFGLPPEELAELVAELAGLGAVGVNLEDGLGDVGRQRELIAAARTSGLFVNARTDTHWLGAADADREALSRCESYVDAGADGVFVPGLTDERVIASLVAAVGVPVNVLYSPAGPGYERLAELGVARLSCGSLLFRAALDAAVATAHAIAAGNHPGADAVSYEEVAARAARQDGPR</sequence>
<dbReference type="PANTHER" id="PTHR42905">
    <property type="entry name" value="PHOSPHOENOLPYRUVATE CARBOXYLASE"/>
    <property type="match status" value="1"/>
</dbReference>
<dbReference type="GO" id="GO:0003824">
    <property type="term" value="F:catalytic activity"/>
    <property type="evidence" value="ECO:0007669"/>
    <property type="project" value="InterPro"/>
</dbReference>
<reference evidence="1" key="1">
    <citation type="journal article" date="2014" name="Int. J. Syst. Evol. Microbiol.">
        <title>Complete genome sequence of Corynebacterium casei LMG S-19264T (=DSM 44701T), isolated from a smear-ripened cheese.</title>
        <authorList>
            <consortium name="US DOE Joint Genome Institute (JGI-PGF)"/>
            <person name="Walter F."/>
            <person name="Albersmeier A."/>
            <person name="Kalinowski J."/>
            <person name="Ruckert C."/>
        </authorList>
    </citation>
    <scope>NUCLEOTIDE SEQUENCE</scope>
    <source>
        <strain evidence="1">CGMCC 4.7679</strain>
    </source>
</reference>
<dbReference type="EMBL" id="BNAV01000001">
    <property type="protein sequence ID" value="GHF38928.1"/>
    <property type="molecule type" value="Genomic_DNA"/>
</dbReference>
<organism evidence="1 2">
    <name type="scientific">Amycolatopsis bartoniae</name>
    <dbReference type="NCBI Taxonomy" id="941986"/>
    <lineage>
        <taxon>Bacteria</taxon>
        <taxon>Bacillati</taxon>
        <taxon>Actinomycetota</taxon>
        <taxon>Actinomycetes</taxon>
        <taxon>Pseudonocardiales</taxon>
        <taxon>Pseudonocardiaceae</taxon>
        <taxon>Amycolatopsis</taxon>
    </lineage>
</organism>
<dbReference type="SUPFAM" id="SSF51621">
    <property type="entry name" value="Phosphoenolpyruvate/pyruvate domain"/>
    <property type="match status" value="1"/>
</dbReference>
<evidence type="ECO:0000313" key="1">
    <source>
        <dbReference type="EMBL" id="GHF38928.1"/>
    </source>
</evidence>
<evidence type="ECO:0008006" key="3">
    <source>
        <dbReference type="Google" id="ProtNLM"/>
    </source>
</evidence>
<proteinExistence type="predicted"/>
<dbReference type="InterPro" id="IPR040442">
    <property type="entry name" value="Pyrv_kinase-like_dom_sf"/>
</dbReference>
<dbReference type="PANTHER" id="PTHR42905:SF16">
    <property type="entry name" value="CARBOXYPHOSPHONOENOLPYRUVATE PHOSPHONOMUTASE-LIKE PROTEIN (AFU_ORTHOLOGUE AFUA_5G07230)"/>
    <property type="match status" value="1"/>
</dbReference>
<dbReference type="Pfam" id="PF13714">
    <property type="entry name" value="PEP_mutase"/>
    <property type="match status" value="1"/>
</dbReference>
<comment type="caution">
    <text evidence="1">The sequence shown here is derived from an EMBL/GenBank/DDBJ whole genome shotgun (WGS) entry which is preliminary data.</text>
</comment>